<dbReference type="InterPro" id="IPR027417">
    <property type="entry name" value="P-loop_NTPase"/>
</dbReference>
<dbReference type="PANTHER" id="PTHR47679:SF1">
    <property type="entry name" value="PROTEIN TORNADO 1"/>
    <property type="match status" value="1"/>
</dbReference>
<feature type="domain" description="C-terminal of Roc COR-B" evidence="3">
    <location>
        <begin position="887"/>
        <end position="1022"/>
    </location>
</feature>
<keyword evidence="5" id="KW-1185">Reference proteome</keyword>
<organism evidence="4 5">
    <name type="scientific">Striga hermonthica</name>
    <name type="common">Purple witchweed</name>
    <name type="synonym">Buchnera hermonthica</name>
    <dbReference type="NCBI Taxonomy" id="68872"/>
    <lineage>
        <taxon>Eukaryota</taxon>
        <taxon>Viridiplantae</taxon>
        <taxon>Streptophyta</taxon>
        <taxon>Embryophyta</taxon>
        <taxon>Tracheophyta</taxon>
        <taxon>Spermatophyta</taxon>
        <taxon>Magnoliopsida</taxon>
        <taxon>eudicotyledons</taxon>
        <taxon>Gunneridae</taxon>
        <taxon>Pentapetalae</taxon>
        <taxon>asterids</taxon>
        <taxon>lamiids</taxon>
        <taxon>Lamiales</taxon>
        <taxon>Orobanchaceae</taxon>
        <taxon>Buchnereae</taxon>
        <taxon>Striga</taxon>
    </lineage>
</organism>
<sequence>MSTADDLQWALHAIESDDHHLETISFHLSQPTSASGSGSCHQETENSLKLHISREQFSHLLNAITTSSQNTLTIKRLEFHSVEWDPQAAKHLAGLLDIAEHLTFQRNKFDAECLSELSRALRNNKSVKDIVFSQSGLGPNGASSLAGALRDNQTLEGFQIWEDSIGTKGAEDLSQMLEANSTLKRLTVFDRKPAVAAPLISAVLARNRATEVFVWNADREGNSSKMAEFEPGKGSLRVRGHLDVAGACRVTCALGRNSTVRCFNMSGLRLQSRWAREFRWVLEQNTTLREVNLSGTGLKDKGVVYVAAGLFKNRALEKLYLDGNSYSGVGVEHLLCPLSKFSALQNQANTVLKRLSLGGGGTKMGRVGLAAILRFLASNQSMDWLGIHDDGSLKPDGIVKILESLKRNSTLRCLSLQGCKGVNGEQVYRAIMETLDVNPWIEEIDLSRTPLEAAGKTEDIIQRLKQNEMSGPGEIDLLNDMAMTTSRSCRVFLCGQECAGKTTLFNSILQNLSPSKVPYMDHMRSLVDPIEQAVKLPGMSIKTFKDGDTRISIWNLAGQHGSFSLHDLMFPGHGSASLFLIVCSMLKKPGNRELKTLNEIQEDLEFWLRFIVSSLKRAVQQCTLPSVTIVLTHHDKVDQQPDDFQNTVNMVQMLKDKFEGLTEFSPIVFTVDARSSGSVSKLSKHIPRTCKTILEKVPRVYQLCIDLVEILSEWRRENNDRPSMKWKEFSDLCQVKVPCLRIQSRHDNRERVETRRKALATSLHQLGEIIYFDELGYVILDCGWFYGEMLSQMMRIDFKKHVPKENNGFLSREEFEKILRGSLQSNMMENLDANGLIKIMLRLEICFEQECSDLGLALLVPSSLEDGRWRPQKWPVDSANSNYVGRRLQCDESSHVFLAPGFFPRLQVLLHKKITRLREQHGAASYILEKHLISININGIHVRVEPGGQSSHFIDVLACSSKSPTEMLRLFQHLITPSIQQTLYHGPTLTEHVIRPQCVKILTPPRHRESHCVPVQQLKRALLSVPADGMYDYQHTWGDGFDFARDLLSDDDFRDVLHSRYNDLYNLAMELQVPPQENGPQENGEIGASVDPTLGGIAKGVEAVLQRLRIIEQEIRDVKREIQGLRYHEQWLLGELQRKVGYLVNYSVQQEERKVPNMLYFVRTNNYSRRVVTSMVPGMRAMRLHMLCEFRGEMHVIDDQVGCEVMRVDNEAVSFVPSSFITQSLQLFICSNLNVATNSNTKIEADRTTTILGPHFRNSRILMAAVLRSRDIMVVFSLISRYDGFRVMRCPLNMFSHGASSICALVVTPAYCS</sequence>
<dbReference type="SMART" id="SM00368">
    <property type="entry name" value="LRR_RI"/>
    <property type="match status" value="4"/>
</dbReference>
<dbReference type="SUPFAM" id="SSF52047">
    <property type="entry name" value="RNI-like"/>
    <property type="match status" value="1"/>
</dbReference>
<accession>A0A9N7RLG9</accession>
<proteinExistence type="predicted"/>
<dbReference type="EMBL" id="CACSLK010027833">
    <property type="protein sequence ID" value="CAA0832440.1"/>
    <property type="molecule type" value="Genomic_DNA"/>
</dbReference>
<evidence type="ECO:0000259" key="3">
    <source>
        <dbReference type="Pfam" id="PF25497"/>
    </source>
</evidence>
<dbReference type="InterPro" id="IPR057263">
    <property type="entry name" value="COR-B"/>
</dbReference>
<evidence type="ECO:0000256" key="2">
    <source>
        <dbReference type="SAM" id="Coils"/>
    </source>
</evidence>
<dbReference type="InterPro" id="IPR001611">
    <property type="entry name" value="Leu-rich_rpt"/>
</dbReference>
<dbReference type="InterPro" id="IPR032675">
    <property type="entry name" value="LRR_dom_sf"/>
</dbReference>
<name>A0A9N7RLG9_STRHE</name>
<dbReference type="Gene3D" id="3.40.50.300">
    <property type="entry name" value="P-loop containing nucleotide triphosphate hydrolases"/>
    <property type="match status" value="1"/>
</dbReference>
<evidence type="ECO:0000313" key="4">
    <source>
        <dbReference type="EMBL" id="CAA0832440.1"/>
    </source>
</evidence>
<protein>
    <submittedName>
        <fullName evidence="4">Protein TORNADO 1</fullName>
    </submittedName>
</protein>
<comment type="caution">
    <text evidence="4">The sequence shown here is derived from an EMBL/GenBank/DDBJ whole genome shotgun (WGS) entry which is preliminary data.</text>
</comment>
<dbReference type="OrthoDB" id="537968at2759"/>
<reference evidence="4" key="1">
    <citation type="submission" date="2019-12" db="EMBL/GenBank/DDBJ databases">
        <authorList>
            <person name="Scholes J."/>
        </authorList>
    </citation>
    <scope>NUCLEOTIDE SEQUENCE</scope>
</reference>
<keyword evidence="1" id="KW-0677">Repeat</keyword>
<evidence type="ECO:0000256" key="1">
    <source>
        <dbReference type="ARBA" id="ARBA00022737"/>
    </source>
</evidence>
<dbReference type="PANTHER" id="PTHR47679">
    <property type="entry name" value="PROTEIN TORNADO 1"/>
    <property type="match status" value="1"/>
</dbReference>
<evidence type="ECO:0000313" key="5">
    <source>
        <dbReference type="Proteomes" id="UP001153555"/>
    </source>
</evidence>
<dbReference type="SUPFAM" id="SSF52540">
    <property type="entry name" value="P-loop containing nucleoside triphosphate hydrolases"/>
    <property type="match status" value="1"/>
</dbReference>
<dbReference type="Gene3D" id="3.80.10.10">
    <property type="entry name" value="Ribonuclease Inhibitor"/>
    <property type="match status" value="3"/>
</dbReference>
<dbReference type="Pfam" id="PF13516">
    <property type="entry name" value="LRR_6"/>
    <property type="match status" value="1"/>
</dbReference>
<dbReference type="Proteomes" id="UP001153555">
    <property type="component" value="Unassembled WGS sequence"/>
</dbReference>
<gene>
    <name evidence="4" type="ORF">SHERM_27735</name>
</gene>
<keyword evidence="2" id="KW-0175">Coiled coil</keyword>
<dbReference type="Pfam" id="PF25497">
    <property type="entry name" value="COR-B"/>
    <property type="match status" value="1"/>
</dbReference>
<feature type="coiled-coil region" evidence="2">
    <location>
        <begin position="1101"/>
        <end position="1128"/>
    </location>
</feature>